<dbReference type="EMBL" id="KV453847">
    <property type="protein sequence ID" value="ODV87881.1"/>
    <property type="molecule type" value="Genomic_DNA"/>
</dbReference>
<dbReference type="OrthoDB" id="4046837at2759"/>
<evidence type="ECO:0000313" key="1">
    <source>
        <dbReference type="EMBL" id="ODV87881.1"/>
    </source>
</evidence>
<name>A0A1E4T827_9ASCO</name>
<gene>
    <name evidence="1" type="ORF">CANARDRAFT_26069</name>
</gene>
<evidence type="ECO:0000313" key="2">
    <source>
        <dbReference type="Proteomes" id="UP000094801"/>
    </source>
</evidence>
<organism evidence="1 2">
    <name type="scientific">[Candida] arabinofermentans NRRL YB-2248</name>
    <dbReference type="NCBI Taxonomy" id="983967"/>
    <lineage>
        <taxon>Eukaryota</taxon>
        <taxon>Fungi</taxon>
        <taxon>Dikarya</taxon>
        <taxon>Ascomycota</taxon>
        <taxon>Saccharomycotina</taxon>
        <taxon>Pichiomycetes</taxon>
        <taxon>Pichiales</taxon>
        <taxon>Pichiaceae</taxon>
        <taxon>Ogataea</taxon>
        <taxon>Ogataea/Candida clade</taxon>
    </lineage>
</organism>
<protein>
    <submittedName>
        <fullName evidence="1">Uncharacterized protein</fullName>
    </submittedName>
</protein>
<reference evidence="2" key="1">
    <citation type="submission" date="2016-04" db="EMBL/GenBank/DDBJ databases">
        <title>Comparative genomics of biotechnologically important yeasts.</title>
        <authorList>
            <consortium name="DOE Joint Genome Institute"/>
            <person name="Riley R."/>
            <person name="Haridas S."/>
            <person name="Wolfe K.H."/>
            <person name="Lopes M.R."/>
            <person name="Hittinger C.T."/>
            <person name="Goker M."/>
            <person name="Salamov A."/>
            <person name="Wisecaver J."/>
            <person name="Long T.M."/>
            <person name="Aerts A.L."/>
            <person name="Barry K."/>
            <person name="Choi C."/>
            <person name="Clum A."/>
            <person name="Coughlan A.Y."/>
            <person name="Deshpande S."/>
            <person name="Douglass A.P."/>
            <person name="Hanson S.J."/>
            <person name="Klenk H.-P."/>
            <person name="Labutti K."/>
            <person name="Lapidus A."/>
            <person name="Lindquist E."/>
            <person name="Lipzen A."/>
            <person name="Meier-Kolthoff J.P."/>
            <person name="Ohm R.A."/>
            <person name="Otillar R.P."/>
            <person name="Pangilinan J."/>
            <person name="Peng Y."/>
            <person name="Rokas A."/>
            <person name="Rosa C.A."/>
            <person name="Scheuner C."/>
            <person name="Sibirny A.A."/>
            <person name="Slot J.C."/>
            <person name="Stielow J.B."/>
            <person name="Sun H."/>
            <person name="Kurtzman C.P."/>
            <person name="Blackwell M."/>
            <person name="Grigoriev I.V."/>
            <person name="Jeffries T.W."/>
        </authorList>
    </citation>
    <scope>NUCLEOTIDE SEQUENCE [LARGE SCALE GENOMIC DNA]</scope>
    <source>
        <strain evidence="2">NRRL YB-2248</strain>
    </source>
</reference>
<dbReference type="Proteomes" id="UP000094801">
    <property type="component" value="Unassembled WGS sequence"/>
</dbReference>
<dbReference type="AlphaFoldDB" id="A0A1E4T827"/>
<keyword evidence="2" id="KW-1185">Reference proteome</keyword>
<accession>A0A1E4T827</accession>
<sequence length="543" mass="61712">MLRRTVAAACKSKSLQTCFSRSYRVTPHLFNVTTDKSIQATLARLPTLAQSGNVQYDKIINQHHDFISETSDKNEIDQMYDLSNELLKLIITDQSLSSEQKNKYLNLLIEKFTKFDYSVFATVSRKLDMSNLSLESIIEVIKYNPGRVNSSWELFKKFKGTPANDELHIQVLKKLINGDKMEIQDGNVALDLNKAKSVLEVYLLLKDKSLLDDATKKRFITEFIKLDLAKAITIIETSSELIEEILNESKDLKNSDHFYLYASLKEEERQLSASLLKKLLNPISNLQMVKLEESENFKALLEGQPLYLGDHTPASSTQEIIDQITKLETDQDDQSTRKDILKSLGFHSRDMEGAIEKFDKFQTKVPESSRELNELRSIASLIFVHECIESNKSDLLQFAEVLIPQSPLPPASNLASLILYHGWFGNGEKALDIYNKSLNLFMSKPGESSEEKNVFIEKEDAESRGKLIHALVLSTLLTGDLELAQFIKSKCKENNLLDSPSEIRMNESFKAYGELVENSKSDMVLIREGMRKAMLQSIREMAP</sequence>
<proteinExistence type="predicted"/>